<dbReference type="InterPro" id="IPR017530">
    <property type="entry name" value="DCO2ase_PEP1"/>
</dbReference>
<dbReference type="SUPFAM" id="SSF51419">
    <property type="entry name" value="PLP-binding barrel"/>
    <property type="match status" value="1"/>
</dbReference>
<dbReference type="SUPFAM" id="SSF50621">
    <property type="entry name" value="Alanine racemase C-terminal domain-like"/>
    <property type="match status" value="1"/>
</dbReference>
<feature type="domain" description="Orn/DAP/Arg decarboxylase 2 N-terminal" evidence="4">
    <location>
        <begin position="37"/>
        <end position="282"/>
    </location>
</feature>
<evidence type="ECO:0000256" key="2">
    <source>
        <dbReference type="ARBA" id="ARBA00022898"/>
    </source>
</evidence>
<evidence type="ECO:0000313" key="6">
    <source>
        <dbReference type="Proteomes" id="UP000635606"/>
    </source>
</evidence>
<dbReference type="NCBIfam" id="TIGR03099">
    <property type="entry name" value="dCO2ase_PEP1"/>
    <property type="match status" value="1"/>
</dbReference>
<evidence type="ECO:0000256" key="3">
    <source>
        <dbReference type="PIRSR" id="PIRSR600183-50"/>
    </source>
</evidence>
<dbReference type="GO" id="GO:0009089">
    <property type="term" value="P:lysine biosynthetic process via diaminopimelate"/>
    <property type="evidence" value="ECO:0007669"/>
    <property type="project" value="TreeGrafter"/>
</dbReference>
<gene>
    <name evidence="5" type="ORF">Voc01_005950</name>
</gene>
<evidence type="ECO:0000259" key="4">
    <source>
        <dbReference type="Pfam" id="PF02784"/>
    </source>
</evidence>
<sequence length="399" mass="42479">MNGFGTQGTMLTVNGVPLDRLAERVGSTPFFAYDRSLITERVHTLKAALPHDISLGYAIKANPMPAVVQHLAGLVDAFDVASALEMRVALDTTMPPTKVSFAGPGKTEAELRQAVAAGITVELESETEARRVIQAGERLGVRPRVAVRVNPDFAVKGSGMRMGGGPQQFGVDAERVPQLLKELDGLDVLGFHIFAGSQNLKADILCQAQQQTVELALRLAGHAPEPVRYLNIGGGFGIPYHEKDSPLDLDPIAANLETLMSERVRPNLPDATVQVELGRYLVGEAGVYVTRVVDRKESRGKVFVVVDGGMHHQLAASGNFGQVIRRNYPLAIGNRMEPGVETATVVGCLCTPLDLLGDNVSLPAAEIGDLVVLFQAGAYGLTASPTAFLSHPAPAEVLV</sequence>
<keyword evidence="6" id="KW-1185">Reference proteome</keyword>
<dbReference type="InterPro" id="IPR029066">
    <property type="entry name" value="PLP-binding_barrel"/>
</dbReference>
<dbReference type="InterPro" id="IPR009006">
    <property type="entry name" value="Ala_racemase/Decarboxylase_C"/>
</dbReference>
<comment type="cofactor">
    <cofactor evidence="1 3">
        <name>pyridoxal 5'-phosphate</name>
        <dbReference type="ChEBI" id="CHEBI:597326"/>
    </cofactor>
</comment>
<feature type="active site" description="Proton donor" evidence="3">
    <location>
        <position position="350"/>
    </location>
</feature>
<dbReference type="EMBL" id="BOPH01000007">
    <property type="protein sequence ID" value="GIJ65678.1"/>
    <property type="molecule type" value="Genomic_DNA"/>
</dbReference>
<keyword evidence="2 3" id="KW-0663">Pyridoxal phosphate</keyword>
<dbReference type="PRINTS" id="PR01179">
    <property type="entry name" value="ODADCRBXLASE"/>
</dbReference>
<protein>
    <submittedName>
        <fullName evidence="5">Pyridoxal-dependent decarboxylase, exosortase A system-associated</fullName>
    </submittedName>
</protein>
<dbReference type="CDD" id="cd06839">
    <property type="entry name" value="PLPDE_III_Btrk_like"/>
    <property type="match status" value="1"/>
</dbReference>
<dbReference type="RefSeq" id="WP_239159902.1">
    <property type="nucleotide sequence ID" value="NZ_BOPH01000007.1"/>
</dbReference>
<evidence type="ECO:0000256" key="1">
    <source>
        <dbReference type="ARBA" id="ARBA00001933"/>
    </source>
</evidence>
<feature type="modified residue" description="N6-(pyridoxal phosphate)lysine" evidence="3">
    <location>
        <position position="60"/>
    </location>
</feature>
<comment type="caution">
    <text evidence="5">The sequence shown here is derived from an EMBL/GenBank/DDBJ whole genome shotgun (WGS) entry which is preliminary data.</text>
</comment>
<proteinExistence type="predicted"/>
<dbReference type="Gene3D" id="2.40.37.10">
    <property type="entry name" value="Lyase, Ornithine Decarboxylase, Chain A, domain 1"/>
    <property type="match status" value="1"/>
</dbReference>
<evidence type="ECO:0000313" key="5">
    <source>
        <dbReference type="EMBL" id="GIJ65678.1"/>
    </source>
</evidence>
<dbReference type="AlphaFoldDB" id="A0A8J3ZPS7"/>
<accession>A0A8J3ZPS7</accession>
<dbReference type="Pfam" id="PF02784">
    <property type="entry name" value="Orn_Arg_deC_N"/>
    <property type="match status" value="1"/>
</dbReference>
<name>A0A8J3ZPS7_9ACTN</name>
<dbReference type="PANTHER" id="PTHR43727">
    <property type="entry name" value="DIAMINOPIMELATE DECARBOXYLASE"/>
    <property type="match status" value="1"/>
</dbReference>
<dbReference type="InterPro" id="IPR022644">
    <property type="entry name" value="De-COase2_N"/>
</dbReference>
<organism evidence="5 6">
    <name type="scientific">Virgisporangium ochraceum</name>
    <dbReference type="NCBI Taxonomy" id="65505"/>
    <lineage>
        <taxon>Bacteria</taxon>
        <taxon>Bacillati</taxon>
        <taxon>Actinomycetota</taxon>
        <taxon>Actinomycetes</taxon>
        <taxon>Micromonosporales</taxon>
        <taxon>Micromonosporaceae</taxon>
        <taxon>Virgisporangium</taxon>
    </lineage>
</organism>
<reference evidence="5" key="1">
    <citation type="submission" date="2021-01" db="EMBL/GenBank/DDBJ databases">
        <title>Whole genome shotgun sequence of Virgisporangium ochraceum NBRC 16418.</title>
        <authorList>
            <person name="Komaki H."/>
            <person name="Tamura T."/>
        </authorList>
    </citation>
    <scope>NUCLEOTIDE SEQUENCE</scope>
    <source>
        <strain evidence="5">NBRC 16418</strain>
    </source>
</reference>
<dbReference type="GO" id="GO:0008836">
    <property type="term" value="F:diaminopimelate decarboxylase activity"/>
    <property type="evidence" value="ECO:0007669"/>
    <property type="project" value="TreeGrafter"/>
</dbReference>
<dbReference type="Proteomes" id="UP000635606">
    <property type="component" value="Unassembled WGS sequence"/>
</dbReference>
<dbReference type="InterPro" id="IPR000183">
    <property type="entry name" value="Orn/DAP/Arg_de-COase"/>
</dbReference>
<dbReference type="Gene3D" id="3.20.20.10">
    <property type="entry name" value="Alanine racemase"/>
    <property type="match status" value="1"/>
</dbReference>
<dbReference type="PANTHER" id="PTHR43727:SF2">
    <property type="entry name" value="GROUP IV DECARBOXYLASE"/>
    <property type="match status" value="1"/>
</dbReference>